<keyword evidence="4" id="KW-1185">Reference proteome</keyword>
<name>A0AAE0DN99_9LECA</name>
<sequence length="510" mass="57161">MADDQLALGLTDLERLIDVGVVLAASQAKSPQPKFGANPTHLDPTPIKARIFIKASQKGKYKVGPEEGKRIDYSRQHRHPSYRVESKTSSMEPPTGQPTASNKPPVFLLGISGPSSAGKTTLAHLLSSVFTPHVQLLLHGDDFCKGVSLIPTCNGYIDADGPRGVDFENLVETLDYVKANGGKPPEKLKSWQSDVFPDQEARALRMVPKDTLKQLSDKVSEQLEGAKYSIVIMEGFLLYHMSDVRRRLDGKLFVRLNHQEARRRRFTRPSYGAEAKEGEFWKTEDYFEKMVWRNYVEQHADLFEDGNVEGSIDMKTAGTELLQKFHHAKLQHNTSRQKDHVQALQSKIEELKADLSALDHDKQTMTQDKIGLSGTIRGLEDEKAGLEKALANEQQLCAIMSDSFEEEKKAHEKSQAETLKRKELLAIVEENEKTLLKTLEELPDIDAAKKEIEVLRAEKAVLEAIIENTCDDLERSKEELADSKKGVKPSNGLHESADDALDEQRGQIHH</sequence>
<dbReference type="EMBL" id="JASNWA010000004">
    <property type="protein sequence ID" value="KAK3176142.1"/>
    <property type="molecule type" value="Genomic_DNA"/>
</dbReference>
<dbReference type="AlphaFoldDB" id="A0AAE0DN99"/>
<protein>
    <recommendedName>
        <fullName evidence="5">P-loop containing nucleoside triphosphate hydrolase protein</fullName>
    </recommendedName>
</protein>
<dbReference type="Gene3D" id="3.40.50.300">
    <property type="entry name" value="P-loop containing nucleotide triphosphate hydrolases"/>
    <property type="match status" value="1"/>
</dbReference>
<evidence type="ECO:0000256" key="2">
    <source>
        <dbReference type="SAM" id="MobiDB-lite"/>
    </source>
</evidence>
<feature type="region of interest" description="Disordered" evidence="2">
    <location>
        <begin position="477"/>
        <end position="510"/>
    </location>
</feature>
<dbReference type="SUPFAM" id="SSF52540">
    <property type="entry name" value="P-loop containing nucleoside triphosphate hydrolases"/>
    <property type="match status" value="1"/>
</dbReference>
<comment type="caution">
    <text evidence="3">The sequence shown here is derived from an EMBL/GenBank/DDBJ whole genome shotgun (WGS) entry which is preliminary data.</text>
</comment>
<evidence type="ECO:0000313" key="3">
    <source>
        <dbReference type="EMBL" id="KAK3176142.1"/>
    </source>
</evidence>
<proteinExistence type="predicted"/>
<feature type="coiled-coil region" evidence="1">
    <location>
        <begin position="334"/>
        <end position="396"/>
    </location>
</feature>
<gene>
    <name evidence="3" type="ORF">OEA41_007464</name>
</gene>
<feature type="region of interest" description="Disordered" evidence="2">
    <location>
        <begin position="75"/>
        <end position="102"/>
    </location>
</feature>
<dbReference type="Proteomes" id="UP001276659">
    <property type="component" value="Unassembled WGS sequence"/>
</dbReference>
<evidence type="ECO:0000256" key="1">
    <source>
        <dbReference type="SAM" id="Coils"/>
    </source>
</evidence>
<reference evidence="3" key="1">
    <citation type="submission" date="2022-11" db="EMBL/GenBank/DDBJ databases">
        <title>Chromosomal genome sequence assembly and mating type (MAT) locus characterization of the leprose asexual lichenized fungus Lepraria neglecta (Nyl.) Erichsen.</title>
        <authorList>
            <person name="Allen J.L."/>
            <person name="Pfeffer B."/>
        </authorList>
    </citation>
    <scope>NUCLEOTIDE SEQUENCE</scope>
    <source>
        <strain evidence="3">Allen 5258</strain>
    </source>
</reference>
<feature type="compositionally biased region" description="Polar residues" evidence="2">
    <location>
        <begin position="87"/>
        <end position="102"/>
    </location>
</feature>
<keyword evidence="1" id="KW-0175">Coiled coil</keyword>
<accession>A0AAE0DN99</accession>
<dbReference type="PANTHER" id="PTHR10285">
    <property type="entry name" value="URIDINE KINASE"/>
    <property type="match status" value="1"/>
</dbReference>
<organism evidence="3 4">
    <name type="scientific">Lepraria neglecta</name>
    <dbReference type="NCBI Taxonomy" id="209136"/>
    <lineage>
        <taxon>Eukaryota</taxon>
        <taxon>Fungi</taxon>
        <taxon>Dikarya</taxon>
        <taxon>Ascomycota</taxon>
        <taxon>Pezizomycotina</taxon>
        <taxon>Lecanoromycetes</taxon>
        <taxon>OSLEUM clade</taxon>
        <taxon>Lecanoromycetidae</taxon>
        <taxon>Lecanorales</taxon>
        <taxon>Lecanorineae</taxon>
        <taxon>Stereocaulaceae</taxon>
        <taxon>Lepraria</taxon>
    </lineage>
</organism>
<dbReference type="InterPro" id="IPR027417">
    <property type="entry name" value="P-loop_NTPase"/>
</dbReference>
<evidence type="ECO:0008006" key="5">
    <source>
        <dbReference type="Google" id="ProtNLM"/>
    </source>
</evidence>
<evidence type="ECO:0000313" key="4">
    <source>
        <dbReference type="Proteomes" id="UP001276659"/>
    </source>
</evidence>